<dbReference type="InterPro" id="IPR021019">
    <property type="entry name" value="Mediator_Med30_met"/>
</dbReference>
<feature type="compositionally biased region" description="Polar residues" evidence="10">
    <location>
        <begin position="61"/>
        <end position="70"/>
    </location>
</feature>
<keyword evidence="6" id="KW-0804">Transcription</keyword>
<dbReference type="AlphaFoldDB" id="A0ABD3XUM7"/>
<accession>A0ABD3XUM7</accession>
<evidence type="ECO:0000256" key="9">
    <source>
        <dbReference type="ARBA" id="ARBA00031981"/>
    </source>
</evidence>
<dbReference type="PANTHER" id="PTHR31705">
    <property type="entry name" value="MEDIATOR OF RNA POLYMERASE II TRANSCRIPTION SUBUNIT 30"/>
    <property type="match status" value="1"/>
</dbReference>
<evidence type="ECO:0000256" key="6">
    <source>
        <dbReference type="ARBA" id="ARBA00023163"/>
    </source>
</evidence>
<organism evidence="11 12">
    <name type="scientific">Sinanodonta woodiana</name>
    <name type="common">Chinese pond mussel</name>
    <name type="synonym">Anodonta woodiana</name>
    <dbReference type="NCBI Taxonomy" id="1069815"/>
    <lineage>
        <taxon>Eukaryota</taxon>
        <taxon>Metazoa</taxon>
        <taxon>Spiralia</taxon>
        <taxon>Lophotrochozoa</taxon>
        <taxon>Mollusca</taxon>
        <taxon>Bivalvia</taxon>
        <taxon>Autobranchia</taxon>
        <taxon>Heteroconchia</taxon>
        <taxon>Palaeoheterodonta</taxon>
        <taxon>Unionida</taxon>
        <taxon>Unionoidea</taxon>
        <taxon>Unionidae</taxon>
        <taxon>Unioninae</taxon>
        <taxon>Sinanodonta</taxon>
    </lineage>
</organism>
<keyword evidence="4" id="KW-0805">Transcription regulation</keyword>
<evidence type="ECO:0000313" key="12">
    <source>
        <dbReference type="Proteomes" id="UP001634394"/>
    </source>
</evidence>
<gene>
    <name evidence="11" type="ORF">ACJMK2_002236</name>
</gene>
<evidence type="ECO:0000256" key="8">
    <source>
        <dbReference type="ARBA" id="ARBA00025687"/>
    </source>
</evidence>
<evidence type="ECO:0000256" key="3">
    <source>
        <dbReference type="ARBA" id="ARBA00019664"/>
    </source>
</evidence>
<keyword evidence="7" id="KW-0539">Nucleus</keyword>
<name>A0ABD3XUM7_SINWO</name>
<evidence type="ECO:0000256" key="4">
    <source>
        <dbReference type="ARBA" id="ARBA00023015"/>
    </source>
</evidence>
<evidence type="ECO:0000256" key="5">
    <source>
        <dbReference type="ARBA" id="ARBA00023159"/>
    </source>
</evidence>
<evidence type="ECO:0000256" key="2">
    <source>
        <dbReference type="ARBA" id="ARBA00010606"/>
    </source>
</evidence>
<reference evidence="11 12" key="1">
    <citation type="submission" date="2024-11" db="EMBL/GenBank/DDBJ databases">
        <title>Chromosome-level genome assembly of the freshwater bivalve Anodonta woodiana.</title>
        <authorList>
            <person name="Chen X."/>
        </authorList>
    </citation>
    <scope>NUCLEOTIDE SEQUENCE [LARGE SCALE GENOMIC DNA]</scope>
    <source>
        <strain evidence="11">MN2024</strain>
        <tissue evidence="11">Gills</tissue>
    </source>
</reference>
<dbReference type="EMBL" id="JBJQND010000001">
    <property type="protein sequence ID" value="KAL3889918.1"/>
    <property type="molecule type" value="Genomic_DNA"/>
</dbReference>
<dbReference type="Proteomes" id="UP001634394">
    <property type="component" value="Unassembled WGS sequence"/>
</dbReference>
<sequence length="247" mass="27579">MATPGHGYQQSQSSIIASQGQGSVVTSALQGQMMASHGQGPIMTSQGQGTITTSQGQGQIMHSSQLSGNYGSIGGQQGQAYPGQSNPPMVSPSKSSPNSVSLCKLGQETVKELVQKMVEVFKYFQTTQLPNGLNNQIYQERRAKLEESLRALNMMFRKLRVVYDKLVTSPEPEPPEEHLIPFVDEPALEKNTNTDVYRYATEEHKQIVEQIRIRNRLIKEVIDKIRTIIWEINTMIIMRKTPEPNFS</sequence>
<evidence type="ECO:0000313" key="11">
    <source>
        <dbReference type="EMBL" id="KAL3889919.1"/>
    </source>
</evidence>
<comment type="similarity">
    <text evidence="2">Belongs to the Mediator complex subunit 30 family.</text>
</comment>
<feature type="compositionally biased region" description="Low complexity" evidence="10">
    <location>
        <begin position="44"/>
        <end position="60"/>
    </location>
</feature>
<keyword evidence="12" id="KW-1185">Reference proteome</keyword>
<evidence type="ECO:0000256" key="10">
    <source>
        <dbReference type="SAM" id="MobiDB-lite"/>
    </source>
</evidence>
<dbReference type="EMBL" id="JBJQND010000001">
    <property type="protein sequence ID" value="KAL3889919.1"/>
    <property type="molecule type" value="Genomic_DNA"/>
</dbReference>
<comment type="caution">
    <text evidence="11">The sequence shown here is derived from an EMBL/GenBank/DDBJ whole genome shotgun (WGS) entry which is preliminary data.</text>
</comment>
<evidence type="ECO:0000256" key="1">
    <source>
        <dbReference type="ARBA" id="ARBA00004123"/>
    </source>
</evidence>
<evidence type="ECO:0000256" key="7">
    <source>
        <dbReference type="ARBA" id="ARBA00023242"/>
    </source>
</evidence>
<protein>
    <recommendedName>
        <fullName evidence="3">Mediator of RNA polymerase II transcription subunit 30</fullName>
    </recommendedName>
    <alternativeName>
        <fullName evidence="9">Mediator complex subunit 30</fullName>
    </alternativeName>
</protein>
<comment type="function">
    <text evidence="8">Component of the Mediator complex, a coactivator involved in the regulated transcription of nearly all RNA polymerase II-dependent genes. Mediator functions as a bridge to convey information from gene-specific regulatory proteins to the basal RNA polymerase II transcription machinery. Mediator is recruited to promoters by direct interactions with regulatory proteins and serves as a scaffold for the assembly of a functional preinitiation complex with RNA polymerase II and the general transcription factors.</text>
</comment>
<dbReference type="GO" id="GO:0005634">
    <property type="term" value="C:nucleus"/>
    <property type="evidence" value="ECO:0007669"/>
    <property type="project" value="UniProtKB-SubCell"/>
</dbReference>
<feature type="compositionally biased region" description="Low complexity" evidence="10">
    <location>
        <begin position="86"/>
        <end position="100"/>
    </location>
</feature>
<proteinExistence type="inferred from homology"/>
<feature type="region of interest" description="Disordered" evidence="10">
    <location>
        <begin position="35"/>
        <end position="100"/>
    </location>
</feature>
<dbReference type="Pfam" id="PF11315">
    <property type="entry name" value="Med30"/>
    <property type="match status" value="1"/>
</dbReference>
<keyword evidence="5" id="KW-0010">Activator</keyword>
<comment type="subcellular location">
    <subcellularLocation>
        <location evidence="1">Nucleus</location>
    </subcellularLocation>
</comment>
<dbReference type="PANTHER" id="PTHR31705:SF4">
    <property type="entry name" value="MEDIATOR OF RNA POLYMERASE II TRANSCRIPTION SUBUNIT 30"/>
    <property type="match status" value="1"/>
</dbReference>